<dbReference type="GO" id="GO:0005634">
    <property type="term" value="C:nucleus"/>
    <property type="evidence" value="ECO:0007669"/>
    <property type="project" value="UniProtKB-SubCell"/>
</dbReference>
<evidence type="ECO:0000256" key="7">
    <source>
        <dbReference type="ARBA" id="ARBA00022741"/>
    </source>
</evidence>
<dbReference type="InterPro" id="IPR002305">
    <property type="entry name" value="aa-tRNA-synth_Ic"/>
</dbReference>
<dbReference type="SUPFAM" id="SSF52374">
    <property type="entry name" value="Nucleotidylyl transferase"/>
    <property type="match status" value="1"/>
</dbReference>
<keyword evidence="9 14" id="KW-0694">RNA-binding</keyword>
<dbReference type="FunFam" id="2.40.50.140:FF:000047">
    <property type="entry name" value="tyrosine--tRNA ligase, cytoplasmic isoform X2"/>
    <property type="match status" value="1"/>
</dbReference>
<dbReference type="InterPro" id="IPR012340">
    <property type="entry name" value="NA-bd_OB-fold"/>
</dbReference>
<evidence type="ECO:0000256" key="10">
    <source>
        <dbReference type="ARBA" id="ARBA00022917"/>
    </source>
</evidence>
<evidence type="ECO:0000256" key="15">
    <source>
        <dbReference type="RuleBase" id="RU361234"/>
    </source>
</evidence>
<keyword evidence="8 15" id="KW-0067">ATP-binding</keyword>
<dbReference type="Pfam" id="PF01588">
    <property type="entry name" value="tRNA_bind"/>
    <property type="match status" value="1"/>
</dbReference>
<keyword evidence="7 15" id="KW-0547">Nucleotide-binding</keyword>
<keyword evidence="6 15" id="KW-0436">Ligase</keyword>
<dbReference type="GO" id="GO:0005524">
    <property type="term" value="F:ATP binding"/>
    <property type="evidence" value="ECO:0007669"/>
    <property type="project" value="UniProtKB-KW"/>
</dbReference>
<dbReference type="Ensembl" id="ENSSANT00000027851.1">
    <property type="protein sequence ID" value="ENSSANP00000026145.1"/>
    <property type="gene ID" value="ENSSANG00000013476.1"/>
</dbReference>
<evidence type="ECO:0000256" key="9">
    <source>
        <dbReference type="ARBA" id="ARBA00022884"/>
    </source>
</evidence>
<dbReference type="InterPro" id="IPR051270">
    <property type="entry name" value="Tyrosine-tRNA_ligase_regulator"/>
</dbReference>
<comment type="similarity">
    <text evidence="3 15">Belongs to the class-I aminoacyl-tRNA synthetase family.</text>
</comment>
<reference evidence="18" key="2">
    <citation type="submission" date="2025-09" db="UniProtKB">
        <authorList>
            <consortium name="Ensembl"/>
        </authorList>
    </citation>
    <scope>IDENTIFICATION</scope>
</reference>
<comment type="catalytic activity">
    <reaction evidence="13">
        <text>tRNA(Tyr) + L-tyrosine + ATP = L-tyrosyl-tRNA(Tyr) + AMP + diphosphate + H(+)</text>
        <dbReference type="Rhea" id="RHEA:10220"/>
        <dbReference type="Rhea" id="RHEA-COMP:9706"/>
        <dbReference type="Rhea" id="RHEA-COMP:9707"/>
        <dbReference type="ChEBI" id="CHEBI:15378"/>
        <dbReference type="ChEBI" id="CHEBI:30616"/>
        <dbReference type="ChEBI" id="CHEBI:33019"/>
        <dbReference type="ChEBI" id="CHEBI:58315"/>
        <dbReference type="ChEBI" id="CHEBI:78442"/>
        <dbReference type="ChEBI" id="CHEBI:78536"/>
        <dbReference type="ChEBI" id="CHEBI:456215"/>
        <dbReference type="EC" id="6.1.1.1"/>
    </reaction>
    <physiologicalReaction direction="left-to-right" evidence="13">
        <dbReference type="Rhea" id="RHEA:10221"/>
    </physiologicalReaction>
</comment>
<protein>
    <recommendedName>
        <fullName evidence="15">Tyrosine--tRNA ligase</fullName>
        <ecNumber evidence="15">6.1.1.1</ecNumber>
    </recommendedName>
    <alternativeName>
        <fullName evidence="15">Tyrosyl-tRNA synthetase</fullName>
    </alternativeName>
</protein>
<reference evidence="18" key="1">
    <citation type="submission" date="2025-08" db="UniProtKB">
        <authorList>
            <consortium name="Ensembl"/>
        </authorList>
    </citation>
    <scope>IDENTIFICATION</scope>
</reference>
<organism evidence="18 19">
    <name type="scientific">Sinocyclocheilus anshuiensis</name>
    <dbReference type="NCBI Taxonomy" id="1608454"/>
    <lineage>
        <taxon>Eukaryota</taxon>
        <taxon>Metazoa</taxon>
        <taxon>Chordata</taxon>
        <taxon>Craniata</taxon>
        <taxon>Vertebrata</taxon>
        <taxon>Euteleostomi</taxon>
        <taxon>Actinopterygii</taxon>
        <taxon>Neopterygii</taxon>
        <taxon>Teleostei</taxon>
        <taxon>Ostariophysi</taxon>
        <taxon>Cypriniformes</taxon>
        <taxon>Cyprinidae</taxon>
        <taxon>Cyprininae</taxon>
        <taxon>Sinocyclocheilus</taxon>
    </lineage>
</organism>
<keyword evidence="10 15" id="KW-0648">Protein biosynthesis</keyword>
<dbReference type="InterPro" id="IPR002547">
    <property type="entry name" value="tRNA-bd_dom"/>
</dbReference>
<sequence>MGDQRSPDEKFQLITRNLQEVLGEERLKEILKERELKVYWGTATTGKPHVAYFVPMSKIADFLKAGCEVTILFADLHAYLDNMKAPWELLELRVQYYEQIIKAMLESIGVPLDKLRFVKGTDYQLSREYTLDVYRLSSMVTEHDAKKAGAEVVKQVEHPLLSGLLYPGLQALDEEYLKVDAQFGGVDQRKIFTLAEKYLPSLGYTKRIHMMNPMVPGLTGGKMSSSEEESKIDLLDKNQEVKKKLKKAFCEPGNVENNGVMSFVKHVLFPLHSGELRYLNIELALNKLLDPIRKKFEMPALKKLTASAYPEPSKNKGGAKGNPKQTADEEEVIPSRLDIRVGKVISVEKHPDADSLYLEKIDVGEEQPRTVVSGLVAYLSQEQLQDRLVVLLCNLKPQKMRGIESQAMLLCASIEEEPRKVEPLDPPEGSAPGDRVYVEGYESGKPDDELKPKKTVFEKLQVDLKITDECFAQWKEQNLMTKLGQITCKTLKGGNIC</sequence>
<gene>
    <name evidence="18" type="primary">LOC107691530</name>
</gene>
<keyword evidence="4" id="KW-0963">Cytoplasm</keyword>
<dbReference type="CDD" id="cd02799">
    <property type="entry name" value="tRNA_bind_EMAP-II_like"/>
    <property type="match status" value="1"/>
</dbReference>
<dbReference type="FunFam" id="3.40.50.620:FF:000040">
    <property type="entry name" value="Tyrosine--tRNA ligase"/>
    <property type="match status" value="1"/>
</dbReference>
<evidence type="ECO:0000256" key="8">
    <source>
        <dbReference type="ARBA" id="ARBA00022840"/>
    </source>
</evidence>
<comment type="subcellular location">
    <subcellularLocation>
        <location evidence="2">Cytoplasm</location>
    </subcellularLocation>
    <subcellularLocation>
        <location evidence="1">Nucleus</location>
    </subcellularLocation>
</comment>
<dbReference type="EC" id="6.1.1.1" evidence="15"/>
<evidence type="ECO:0000256" key="5">
    <source>
        <dbReference type="ARBA" id="ARBA00022555"/>
    </source>
</evidence>
<dbReference type="PANTHER" id="PTHR11586">
    <property type="entry name" value="TRNA-AMINOACYLATION COFACTOR ARC1 FAMILY MEMBER"/>
    <property type="match status" value="1"/>
</dbReference>
<evidence type="ECO:0000256" key="4">
    <source>
        <dbReference type="ARBA" id="ARBA00022490"/>
    </source>
</evidence>
<dbReference type="NCBIfam" id="TIGR00234">
    <property type="entry name" value="tyrS"/>
    <property type="match status" value="1"/>
</dbReference>
<dbReference type="CDD" id="cd00805">
    <property type="entry name" value="TyrRS_core"/>
    <property type="match status" value="1"/>
</dbReference>
<evidence type="ECO:0000256" key="2">
    <source>
        <dbReference type="ARBA" id="ARBA00004496"/>
    </source>
</evidence>
<evidence type="ECO:0000256" key="3">
    <source>
        <dbReference type="ARBA" id="ARBA00005594"/>
    </source>
</evidence>
<evidence type="ECO:0000259" key="17">
    <source>
        <dbReference type="PROSITE" id="PS50886"/>
    </source>
</evidence>
<dbReference type="Pfam" id="PF00579">
    <property type="entry name" value="tRNA-synt_1b"/>
    <property type="match status" value="1"/>
</dbReference>
<dbReference type="GO" id="GO:0006437">
    <property type="term" value="P:tyrosyl-tRNA aminoacylation"/>
    <property type="evidence" value="ECO:0007669"/>
    <property type="project" value="InterPro"/>
</dbReference>
<dbReference type="InterPro" id="IPR002307">
    <property type="entry name" value="Tyr-tRNA-ligase"/>
</dbReference>
<dbReference type="NCBIfam" id="NF006330">
    <property type="entry name" value="PRK08560.1"/>
    <property type="match status" value="1"/>
</dbReference>
<evidence type="ECO:0000256" key="12">
    <source>
        <dbReference type="ARBA" id="ARBA00023242"/>
    </source>
</evidence>
<dbReference type="GO" id="GO:0000049">
    <property type="term" value="F:tRNA binding"/>
    <property type="evidence" value="ECO:0007669"/>
    <property type="project" value="UniProtKB-UniRule"/>
</dbReference>
<keyword evidence="11 15" id="KW-0030">Aminoacyl-tRNA synthetase</keyword>
<name>A0A671LZX9_9TELE</name>
<evidence type="ECO:0000256" key="11">
    <source>
        <dbReference type="ARBA" id="ARBA00023146"/>
    </source>
</evidence>
<keyword evidence="19" id="KW-1185">Reference proteome</keyword>
<evidence type="ECO:0000256" key="13">
    <source>
        <dbReference type="ARBA" id="ARBA00048400"/>
    </source>
</evidence>
<evidence type="ECO:0000313" key="18">
    <source>
        <dbReference type="Ensembl" id="ENSSANP00000026145.1"/>
    </source>
</evidence>
<evidence type="ECO:0000256" key="1">
    <source>
        <dbReference type="ARBA" id="ARBA00004123"/>
    </source>
</evidence>
<dbReference type="PROSITE" id="PS50886">
    <property type="entry name" value="TRBD"/>
    <property type="match status" value="1"/>
</dbReference>
<evidence type="ECO:0000313" key="19">
    <source>
        <dbReference type="Proteomes" id="UP000472260"/>
    </source>
</evidence>
<evidence type="ECO:0000256" key="14">
    <source>
        <dbReference type="PROSITE-ProRule" id="PRU00209"/>
    </source>
</evidence>
<dbReference type="SUPFAM" id="SSF50249">
    <property type="entry name" value="Nucleic acid-binding proteins"/>
    <property type="match status" value="1"/>
</dbReference>
<feature type="region of interest" description="Disordered" evidence="16">
    <location>
        <begin position="307"/>
        <end position="331"/>
    </location>
</feature>
<proteinExistence type="inferred from homology"/>
<evidence type="ECO:0000256" key="6">
    <source>
        <dbReference type="ARBA" id="ARBA00022598"/>
    </source>
</evidence>
<dbReference type="PRINTS" id="PR01040">
    <property type="entry name" value="TRNASYNTHTYR"/>
</dbReference>
<feature type="domain" description="TRNA-binding" evidence="17">
    <location>
        <begin position="333"/>
        <end position="437"/>
    </location>
</feature>
<dbReference type="Proteomes" id="UP000472260">
    <property type="component" value="Unassembled WGS sequence"/>
</dbReference>
<keyword evidence="12" id="KW-0539">Nucleus</keyword>
<dbReference type="AlphaFoldDB" id="A0A671LZX9"/>
<dbReference type="GO" id="GO:0005737">
    <property type="term" value="C:cytoplasm"/>
    <property type="evidence" value="ECO:0007669"/>
    <property type="project" value="UniProtKB-SubCell"/>
</dbReference>
<dbReference type="PANTHER" id="PTHR11586:SF43">
    <property type="entry name" value="TYROSINE--TRNA LIGASE, CYTOPLASMIC"/>
    <property type="match status" value="1"/>
</dbReference>
<dbReference type="Gene3D" id="3.40.50.620">
    <property type="entry name" value="HUPs"/>
    <property type="match status" value="1"/>
</dbReference>
<dbReference type="InterPro" id="IPR014729">
    <property type="entry name" value="Rossmann-like_a/b/a_fold"/>
</dbReference>
<dbReference type="Gene3D" id="1.10.240.10">
    <property type="entry name" value="Tyrosyl-Transfer RNA Synthetase"/>
    <property type="match status" value="1"/>
</dbReference>
<accession>A0A671LZX9</accession>
<keyword evidence="5 14" id="KW-0820">tRNA-binding</keyword>
<evidence type="ECO:0000256" key="16">
    <source>
        <dbReference type="SAM" id="MobiDB-lite"/>
    </source>
</evidence>
<dbReference type="Gene3D" id="2.40.50.140">
    <property type="entry name" value="Nucleic acid-binding proteins"/>
    <property type="match status" value="1"/>
</dbReference>
<dbReference type="GO" id="GO:0004831">
    <property type="term" value="F:tyrosine-tRNA ligase activity"/>
    <property type="evidence" value="ECO:0007669"/>
    <property type="project" value="UniProtKB-EC"/>
</dbReference>